<name>A0A1R3KEC5_9ROSI</name>
<comment type="caution">
    <text evidence="2">The sequence shown here is derived from an EMBL/GenBank/DDBJ whole genome shotgun (WGS) entry which is preliminary data.</text>
</comment>
<evidence type="ECO:0000256" key="1">
    <source>
        <dbReference type="SAM" id="MobiDB-lite"/>
    </source>
</evidence>
<dbReference type="EMBL" id="AWUE01013999">
    <property type="protein sequence ID" value="OMP05433.1"/>
    <property type="molecule type" value="Genomic_DNA"/>
</dbReference>
<feature type="region of interest" description="Disordered" evidence="1">
    <location>
        <begin position="1"/>
        <end position="46"/>
    </location>
</feature>
<dbReference type="Proteomes" id="UP000187203">
    <property type="component" value="Unassembled WGS sequence"/>
</dbReference>
<reference evidence="3" key="1">
    <citation type="submission" date="2013-09" db="EMBL/GenBank/DDBJ databases">
        <title>Corchorus olitorius genome sequencing.</title>
        <authorList>
            <person name="Alam M."/>
            <person name="Haque M.S."/>
            <person name="Islam M.S."/>
            <person name="Emdad E.M."/>
            <person name="Islam M.M."/>
            <person name="Ahmed B."/>
            <person name="Halim A."/>
            <person name="Hossen Q.M.M."/>
            <person name="Hossain M.Z."/>
            <person name="Ahmed R."/>
            <person name="Khan M.M."/>
            <person name="Islam R."/>
            <person name="Rashid M.M."/>
            <person name="Khan S.A."/>
            <person name="Rahman M.S."/>
            <person name="Alam M."/>
            <person name="Yahiya A.S."/>
            <person name="Khan M.S."/>
            <person name="Azam M.S."/>
            <person name="Haque T."/>
            <person name="Lashkar M.Z.H."/>
            <person name="Akhand A.I."/>
            <person name="Morshed G."/>
            <person name="Roy S."/>
            <person name="Uddin K.S."/>
            <person name="Rabeya T."/>
            <person name="Hossain A.S."/>
            <person name="Chowdhury A."/>
            <person name="Snigdha A.R."/>
            <person name="Mortoza M.S."/>
            <person name="Matin S.A."/>
            <person name="Hoque S.M.E."/>
            <person name="Islam M.K."/>
            <person name="Roy D.K."/>
            <person name="Haider R."/>
            <person name="Moosa M.M."/>
            <person name="Elias S.M."/>
            <person name="Hasan A.M."/>
            <person name="Jahan S."/>
            <person name="Shafiuddin M."/>
            <person name="Mahmood N."/>
            <person name="Shommy N.S."/>
        </authorList>
    </citation>
    <scope>NUCLEOTIDE SEQUENCE [LARGE SCALE GENOMIC DNA]</scope>
    <source>
        <strain evidence="3">cv. O-4</strain>
    </source>
</reference>
<accession>A0A1R3KEC5</accession>
<feature type="compositionally biased region" description="Basic and acidic residues" evidence="1">
    <location>
        <begin position="36"/>
        <end position="46"/>
    </location>
</feature>
<feature type="compositionally biased region" description="Low complexity" evidence="1">
    <location>
        <begin position="18"/>
        <end position="28"/>
    </location>
</feature>
<protein>
    <submittedName>
        <fullName evidence="2">Uncharacterized protein</fullName>
    </submittedName>
</protein>
<proteinExistence type="predicted"/>
<sequence>MAQMDGPSLSHKVGQKPQAAQQDTTATTSLMMAQQHTRDLLLLHPS</sequence>
<keyword evidence="3" id="KW-1185">Reference proteome</keyword>
<evidence type="ECO:0000313" key="3">
    <source>
        <dbReference type="Proteomes" id="UP000187203"/>
    </source>
</evidence>
<dbReference type="AlphaFoldDB" id="A0A1R3KEC5"/>
<organism evidence="2 3">
    <name type="scientific">Corchorus olitorius</name>
    <dbReference type="NCBI Taxonomy" id="93759"/>
    <lineage>
        <taxon>Eukaryota</taxon>
        <taxon>Viridiplantae</taxon>
        <taxon>Streptophyta</taxon>
        <taxon>Embryophyta</taxon>
        <taxon>Tracheophyta</taxon>
        <taxon>Spermatophyta</taxon>
        <taxon>Magnoliopsida</taxon>
        <taxon>eudicotyledons</taxon>
        <taxon>Gunneridae</taxon>
        <taxon>Pentapetalae</taxon>
        <taxon>rosids</taxon>
        <taxon>malvids</taxon>
        <taxon>Malvales</taxon>
        <taxon>Malvaceae</taxon>
        <taxon>Grewioideae</taxon>
        <taxon>Apeibeae</taxon>
        <taxon>Corchorus</taxon>
    </lineage>
</organism>
<gene>
    <name evidence="2" type="ORF">COLO4_08847</name>
</gene>
<evidence type="ECO:0000313" key="2">
    <source>
        <dbReference type="EMBL" id="OMP05433.1"/>
    </source>
</evidence>